<dbReference type="GO" id="GO:0003677">
    <property type="term" value="F:DNA binding"/>
    <property type="evidence" value="ECO:0007669"/>
    <property type="project" value="UniProtKB-KW"/>
</dbReference>
<comment type="similarity">
    <text evidence="1">Belongs to the COE family.</text>
</comment>
<dbReference type="InterPro" id="IPR003523">
    <property type="entry name" value="Transcription_factor_COE"/>
</dbReference>
<keyword evidence="1" id="KW-0804">Transcription</keyword>
<dbReference type="GO" id="GO:0006355">
    <property type="term" value="P:regulation of DNA-templated transcription"/>
    <property type="evidence" value="ECO:0007669"/>
    <property type="project" value="InterPro"/>
</dbReference>
<proteinExistence type="inferred from homology"/>
<evidence type="ECO:0000313" key="3">
    <source>
        <dbReference type="EnsemblMetazoa" id="GPPI046643-PA"/>
    </source>
</evidence>
<keyword evidence="1" id="KW-0805">Transcription regulation</keyword>
<keyword evidence="1" id="KW-0539">Nucleus</keyword>
<feature type="domain" description="Transcription factor COE DNA-binding" evidence="2">
    <location>
        <begin position="6"/>
        <end position="61"/>
    </location>
</feature>
<evidence type="ECO:0000256" key="1">
    <source>
        <dbReference type="RuleBase" id="RU004489"/>
    </source>
</evidence>
<dbReference type="EMBL" id="JXJN01024092">
    <property type="status" value="NOT_ANNOTATED_CDS"/>
    <property type="molecule type" value="Genomic_DNA"/>
</dbReference>
<keyword evidence="1" id="KW-0238">DNA-binding</keyword>
<dbReference type="EnsemblMetazoa" id="GPPI046643-RA">
    <property type="protein sequence ID" value="GPPI046643-PA"/>
    <property type="gene ID" value="GPPI046643"/>
</dbReference>
<evidence type="ECO:0000259" key="2">
    <source>
        <dbReference type="Pfam" id="PF16422"/>
    </source>
</evidence>
<dbReference type="PROSITE" id="PS01345">
    <property type="entry name" value="COE"/>
    <property type="match status" value="1"/>
</dbReference>
<dbReference type="InterPro" id="IPR018350">
    <property type="entry name" value="Transcription_factor_COE_CS"/>
</dbReference>
<dbReference type="Proteomes" id="UP000092460">
    <property type="component" value="Unassembled WGS sequence"/>
</dbReference>
<dbReference type="InterPro" id="IPR032200">
    <property type="entry name" value="COE_DBD"/>
</dbReference>
<dbReference type="VEuPathDB" id="VectorBase:GPPI046643"/>
<accession>A0A1B0C1K2</accession>
<dbReference type="GO" id="GO:0005634">
    <property type="term" value="C:nucleus"/>
    <property type="evidence" value="ECO:0007669"/>
    <property type="project" value="UniProtKB-SubCell"/>
</dbReference>
<dbReference type="AlphaFoldDB" id="A0A1B0C1K2"/>
<keyword evidence="1" id="KW-0863">Zinc-finger</keyword>
<protein>
    <recommendedName>
        <fullName evidence="2">Transcription factor COE DNA-binding domain-containing protein</fullName>
    </recommendedName>
</protein>
<name>A0A1B0C1K2_9MUSC</name>
<keyword evidence="4" id="KW-1185">Reference proteome</keyword>
<keyword evidence="1" id="KW-0217">Developmental protein</keyword>
<organism evidence="3 4">
    <name type="scientific">Glossina palpalis gambiensis</name>
    <dbReference type="NCBI Taxonomy" id="67801"/>
    <lineage>
        <taxon>Eukaryota</taxon>
        <taxon>Metazoa</taxon>
        <taxon>Ecdysozoa</taxon>
        <taxon>Arthropoda</taxon>
        <taxon>Hexapoda</taxon>
        <taxon>Insecta</taxon>
        <taxon>Pterygota</taxon>
        <taxon>Neoptera</taxon>
        <taxon>Endopterygota</taxon>
        <taxon>Diptera</taxon>
        <taxon>Brachycera</taxon>
        <taxon>Muscomorpha</taxon>
        <taxon>Hippoboscoidea</taxon>
        <taxon>Glossinidae</taxon>
        <taxon>Glossina</taxon>
    </lineage>
</organism>
<dbReference type="Gene3D" id="2.60.40.3180">
    <property type="entry name" value="Transcription factor COE1, DNA-binding domain"/>
    <property type="match status" value="1"/>
</dbReference>
<dbReference type="EMBL" id="JXJN01024094">
    <property type="status" value="NOT_ANNOTATED_CDS"/>
    <property type="molecule type" value="Genomic_DNA"/>
</dbReference>
<sequence length="108" mass="12317">MKVKIRTNKAIIYEGQDKNPEMCRVLLTHEVMCSRCCDKKSCGNRNETPSDPVIIDRHQYRTELIYIKHYQLQHKIKPTIPTATATAKATATATATITTNNKNNDKLK</sequence>
<dbReference type="InterPro" id="IPR038173">
    <property type="entry name" value="COE_DBD_sf"/>
</dbReference>
<reference evidence="3" key="2">
    <citation type="submission" date="2020-05" db="UniProtKB">
        <authorList>
            <consortium name="EnsemblMetazoa"/>
        </authorList>
    </citation>
    <scope>IDENTIFICATION</scope>
    <source>
        <strain evidence="3">IAEA</strain>
    </source>
</reference>
<comment type="subcellular location">
    <subcellularLocation>
        <location evidence="1">Nucleus</location>
    </subcellularLocation>
</comment>
<keyword evidence="1" id="KW-0862">Zinc</keyword>
<evidence type="ECO:0000313" key="4">
    <source>
        <dbReference type="Proteomes" id="UP000092460"/>
    </source>
</evidence>
<dbReference type="GO" id="GO:0008270">
    <property type="term" value="F:zinc ion binding"/>
    <property type="evidence" value="ECO:0007669"/>
    <property type="project" value="UniProtKB-KW"/>
</dbReference>
<dbReference type="Pfam" id="PF16422">
    <property type="entry name" value="COE1_DBD"/>
    <property type="match status" value="1"/>
</dbReference>
<keyword evidence="1" id="KW-0479">Metal-binding</keyword>
<reference evidence="4" key="1">
    <citation type="submission" date="2015-01" db="EMBL/GenBank/DDBJ databases">
        <authorList>
            <person name="Aksoy S."/>
            <person name="Warren W."/>
            <person name="Wilson R.K."/>
        </authorList>
    </citation>
    <scope>NUCLEOTIDE SEQUENCE [LARGE SCALE GENOMIC DNA]</scope>
    <source>
        <strain evidence="4">IAEA</strain>
    </source>
</reference>
<dbReference type="PANTHER" id="PTHR10747">
    <property type="entry name" value="TRANSCRIPTION FACTOR COE FAMILY MEMBER"/>
    <property type="match status" value="1"/>
</dbReference>
<dbReference type="EMBL" id="JXJN01024093">
    <property type="status" value="NOT_ANNOTATED_CDS"/>
    <property type="molecule type" value="Genomic_DNA"/>
</dbReference>
<dbReference type="STRING" id="67801.A0A1B0C1K2"/>